<dbReference type="PANTHER" id="PTHR10961:SF7">
    <property type="entry name" value="FAD DEPENDENT OXIDOREDUCTASE DOMAIN-CONTAINING PROTEIN"/>
    <property type="match status" value="1"/>
</dbReference>
<feature type="domain" description="FAD dependent oxidoreductase" evidence="5">
    <location>
        <begin position="3"/>
        <end position="348"/>
    </location>
</feature>
<dbReference type="GO" id="GO:0008115">
    <property type="term" value="F:sarcosine oxidase activity"/>
    <property type="evidence" value="ECO:0007669"/>
    <property type="project" value="TreeGrafter"/>
</dbReference>
<dbReference type="EMBL" id="CP040915">
    <property type="protein sequence ID" value="QDC23523.1"/>
    <property type="molecule type" value="Genomic_DNA"/>
</dbReference>
<dbReference type="Gene3D" id="3.30.9.10">
    <property type="entry name" value="D-Amino Acid Oxidase, subunit A, domain 2"/>
    <property type="match status" value="1"/>
</dbReference>
<evidence type="ECO:0000313" key="7">
    <source>
        <dbReference type="Proteomes" id="UP000314616"/>
    </source>
</evidence>
<keyword evidence="3" id="KW-0274">FAD</keyword>
<dbReference type="Proteomes" id="UP000314616">
    <property type="component" value="Chromosome"/>
</dbReference>
<dbReference type="Gene3D" id="3.50.50.60">
    <property type="entry name" value="FAD/NAD(P)-binding domain"/>
    <property type="match status" value="1"/>
</dbReference>
<dbReference type="InterPro" id="IPR045170">
    <property type="entry name" value="MTOX"/>
</dbReference>
<gene>
    <name evidence="6" type="ORF">FE374_01765</name>
</gene>
<comment type="cofactor">
    <cofactor evidence="1">
        <name>FAD</name>
        <dbReference type="ChEBI" id="CHEBI:57692"/>
    </cofactor>
</comment>
<protein>
    <submittedName>
        <fullName evidence="6">FAD-dependent oxidoreductase</fullName>
    </submittedName>
</protein>
<keyword evidence="2" id="KW-0285">Flavoprotein</keyword>
<sequence length="379" mass="39873">MRCVVVGAGAWGLPAAAELVGRGHDVVLLDRYGVGNPLSSSSGPTRLWRLTHPDAARVRLGLRSVEAMERLAARSGREVFLRRGLLWRDDVTVPAVTAALASESVAHDLVEPDDVARFFPGLRPDGRPAVWQQEAGPVLAAESLRAQAGLFDAAGGELVTGAVVAEVVPRSQGVRVVCEDGRTFDADTVVLAPGPGAGRLLAGLGVDLPLRPRLEQVVHVGDPAAPRAADDFPCLFDGPREAEPGIYAMPTPGVGYKLGLDRPVRDLRPGDLDRTPDADLVAETVARVRRDLTALTPNALDAQVCSWTLSPDGRFVLDTLPGGVVVACGDSGEGFKFSALMGTVLADLAEGRTPDDDVASFSLARFADGTVVNEHVLGR</sequence>
<evidence type="ECO:0000256" key="1">
    <source>
        <dbReference type="ARBA" id="ARBA00001974"/>
    </source>
</evidence>
<dbReference type="Pfam" id="PF01266">
    <property type="entry name" value="DAO"/>
    <property type="match status" value="1"/>
</dbReference>
<accession>A0A5B8BYY8</accession>
<dbReference type="AlphaFoldDB" id="A0A5B8BYY8"/>
<dbReference type="PANTHER" id="PTHR10961">
    <property type="entry name" value="PEROXISOMAL SARCOSINE OXIDASE"/>
    <property type="match status" value="1"/>
</dbReference>
<evidence type="ECO:0000256" key="2">
    <source>
        <dbReference type="ARBA" id="ARBA00022630"/>
    </source>
</evidence>
<dbReference type="InterPro" id="IPR006076">
    <property type="entry name" value="FAD-dep_OxRdtase"/>
</dbReference>
<dbReference type="SUPFAM" id="SSF51905">
    <property type="entry name" value="FAD/NAD(P)-binding domain"/>
    <property type="match status" value="1"/>
</dbReference>
<evidence type="ECO:0000256" key="3">
    <source>
        <dbReference type="ARBA" id="ARBA00022827"/>
    </source>
</evidence>
<proteinExistence type="predicted"/>
<dbReference type="InterPro" id="IPR036188">
    <property type="entry name" value="FAD/NAD-bd_sf"/>
</dbReference>
<dbReference type="OrthoDB" id="1145at2"/>
<evidence type="ECO:0000256" key="4">
    <source>
        <dbReference type="ARBA" id="ARBA00023002"/>
    </source>
</evidence>
<name>A0A5B8BYY8_9MICO</name>
<organism evidence="6 7">
    <name type="scientific">Georgenia yuyongxinii</name>
    <dbReference type="NCBI Taxonomy" id="2589797"/>
    <lineage>
        <taxon>Bacteria</taxon>
        <taxon>Bacillati</taxon>
        <taxon>Actinomycetota</taxon>
        <taxon>Actinomycetes</taxon>
        <taxon>Micrococcales</taxon>
        <taxon>Bogoriellaceae</taxon>
        <taxon>Georgenia</taxon>
    </lineage>
</organism>
<keyword evidence="4" id="KW-0560">Oxidoreductase</keyword>
<dbReference type="RefSeq" id="WP_139926965.1">
    <property type="nucleotide sequence ID" value="NZ_CP040915.1"/>
</dbReference>
<evidence type="ECO:0000313" key="6">
    <source>
        <dbReference type="EMBL" id="QDC23523.1"/>
    </source>
</evidence>
<evidence type="ECO:0000259" key="5">
    <source>
        <dbReference type="Pfam" id="PF01266"/>
    </source>
</evidence>
<reference evidence="6 7" key="1">
    <citation type="submission" date="2019-05" db="EMBL/GenBank/DDBJ databases">
        <title>Georgenia *** sp. nov., and Georgenia *** sp. nov., isolated from the intestinal contents of plateau pika (Ochotona curzoniae) in the Qinghai-Tibet plateau of China.</title>
        <authorList>
            <person name="Tian Z."/>
        </authorList>
    </citation>
    <scope>NUCLEOTIDE SEQUENCE [LARGE SCALE GENOMIC DNA]</scope>
    <source>
        <strain evidence="6 7">Z443</strain>
    </source>
</reference>
<dbReference type="GO" id="GO:0050660">
    <property type="term" value="F:flavin adenine dinucleotide binding"/>
    <property type="evidence" value="ECO:0007669"/>
    <property type="project" value="InterPro"/>
</dbReference>
<dbReference type="KEGG" id="gyu:FE374_01765"/>